<feature type="transmembrane region" description="Helical" evidence="1">
    <location>
        <begin position="275"/>
        <end position="298"/>
    </location>
</feature>
<reference evidence="2 3" key="1">
    <citation type="submission" date="2017-05" db="EMBL/GenBank/DDBJ databases">
        <title>Vagococcus spp. assemblies.</title>
        <authorList>
            <person name="Gulvik C.A."/>
        </authorList>
    </citation>
    <scope>NUCLEOTIDE SEQUENCE [LARGE SCALE GENOMIC DNA]</scope>
    <source>
        <strain evidence="2 3">SS1995</strain>
    </source>
</reference>
<evidence type="ECO:0000256" key="1">
    <source>
        <dbReference type="SAM" id="Phobius"/>
    </source>
</evidence>
<gene>
    <name evidence="2" type="ORF">CBF37_04635</name>
</gene>
<feature type="transmembrane region" description="Helical" evidence="1">
    <location>
        <begin position="177"/>
        <end position="194"/>
    </location>
</feature>
<dbReference type="Proteomes" id="UP000287857">
    <property type="component" value="Unassembled WGS sequence"/>
</dbReference>
<keyword evidence="1" id="KW-0812">Transmembrane</keyword>
<feature type="transmembrane region" description="Helical" evidence="1">
    <location>
        <begin position="104"/>
        <end position="121"/>
    </location>
</feature>
<keyword evidence="3" id="KW-1185">Reference proteome</keyword>
<keyword evidence="1" id="KW-0472">Membrane</keyword>
<keyword evidence="1" id="KW-1133">Transmembrane helix</keyword>
<dbReference type="RefSeq" id="WP_125983554.1">
    <property type="nucleotide sequence ID" value="NZ_NGJS01000004.1"/>
</dbReference>
<feature type="transmembrane region" description="Helical" evidence="1">
    <location>
        <begin position="304"/>
        <end position="328"/>
    </location>
</feature>
<comment type="caution">
    <text evidence="2">The sequence shown here is derived from an EMBL/GenBank/DDBJ whole genome shotgun (WGS) entry which is preliminary data.</text>
</comment>
<feature type="transmembrane region" description="Helical" evidence="1">
    <location>
        <begin position="396"/>
        <end position="415"/>
    </location>
</feature>
<feature type="transmembrane region" description="Helical" evidence="1">
    <location>
        <begin position="242"/>
        <end position="268"/>
    </location>
</feature>
<dbReference type="EMBL" id="NGJS01000004">
    <property type="protein sequence ID" value="RST99615.1"/>
    <property type="molecule type" value="Genomic_DNA"/>
</dbReference>
<dbReference type="OrthoDB" id="1821221at2"/>
<name>A0A429ZZY8_9ENTE</name>
<evidence type="ECO:0000313" key="2">
    <source>
        <dbReference type="EMBL" id="RST99615.1"/>
    </source>
</evidence>
<dbReference type="AlphaFoldDB" id="A0A429ZZY8"/>
<evidence type="ECO:0000313" key="3">
    <source>
        <dbReference type="Proteomes" id="UP000287857"/>
    </source>
</evidence>
<proteinExistence type="predicted"/>
<protein>
    <recommendedName>
        <fullName evidence="4">Glucosyltransferase</fullName>
    </recommendedName>
</protein>
<feature type="transmembrane region" description="Helical" evidence="1">
    <location>
        <begin position="20"/>
        <end position="37"/>
    </location>
</feature>
<organism evidence="2 3">
    <name type="scientific">Vagococcus vulneris</name>
    <dbReference type="NCBI Taxonomy" id="1977869"/>
    <lineage>
        <taxon>Bacteria</taxon>
        <taxon>Bacillati</taxon>
        <taxon>Bacillota</taxon>
        <taxon>Bacilli</taxon>
        <taxon>Lactobacillales</taxon>
        <taxon>Enterococcaceae</taxon>
        <taxon>Vagococcus</taxon>
    </lineage>
</organism>
<evidence type="ECO:0008006" key="4">
    <source>
        <dbReference type="Google" id="ProtNLM"/>
    </source>
</evidence>
<sequence length="491" mass="55898">MTGARTRMHTKKRIQINPFILYFIFYLIIGFLIPLATGDDMDWGSTGGIQRLNNWFDNYNGRYLGHLVTLVITRVTLIRVVLYAIVNTGLVYCMTKFLSIKSRTAINFIFFLILLVPTAVYSQTYGWFSGFANYNLGMFFLFTIWALIFLNKSSYLLSVAIFVLAISGQLFMENITIFNLFSAVVFIFLFWKDLSWFNKLPYLLGSIAGSLIMFSNSVYSTISNGNDAYREFDLSKVFETYLTTYTYFFLIKNVVLISILAILAIFLLKSSKIKIGLSFILLSYPLVLIFIDNAGIAIENLPFILLIALNACGIVFLLTIAYAILSANREEVSLLNKRKLIFIGLSSGIILSPFLMITPFGPRAELTSYLMLVALTGKLFDLLLKRFDLNGLSIKRIGPAVTALTAAAMLFLLIVHGSNFYVSETRVANKRVNEKDKVMTLTQLPFEQFAHWASPPMQFGEDTFKEYHHLPKEYKLVFEPFKSKELKDIKK</sequence>
<feature type="transmembrane region" description="Helical" evidence="1">
    <location>
        <begin position="340"/>
        <end position="360"/>
    </location>
</feature>
<accession>A0A429ZZY8</accession>
<feature type="transmembrane region" description="Helical" evidence="1">
    <location>
        <begin position="63"/>
        <end position="92"/>
    </location>
</feature>